<comment type="caution">
    <text evidence="4">The sequence shown here is derived from an EMBL/GenBank/DDBJ whole genome shotgun (WGS) entry which is preliminary data.</text>
</comment>
<evidence type="ECO:0000259" key="3">
    <source>
        <dbReference type="Pfam" id="PF02791"/>
    </source>
</evidence>
<sequence>MEAQRKDESQINDDLGRKQHLLLGKPISSELTPFLGDILQSWNFLWRFREVLGLSKDFSFEKLTAELNGSLFDGLSETHILMLQVLISEFPMKFENGSKRNVECLAMAKRTEMNVPPLNDLTWPELARRYVLAVLFMIADSESVEVREDMDMFRCLHGDGGPRCGALTGVVGLEADAWLLAAAINKIYGSLYNDNERLAMDDLDSDKETMSRIVVNEEVPGWVRELEPIKQLKTNVGSKIRNCINNSLAKEPPEWAREVLDNSISKEVYKANASGPTKKLALGVVAQFRSMQQNIAITKNRKDLFAISNIIMKQCRFVLRRAALAKETKEFCTLIQERFVKHGNCEEGILGSPAIVSSLLNFRMIDMRLAAGAYCGSHEAFAEEVQEKLALGVVAQFRSMHQNLAVTKNRNDLFAISNIVMKQCRFVLHRAALAKETKEFCTLIQEHFVKHGNCEEGILGSPAIVSSLLNFRMIDMRLAAGAYCGSHEAFAEEVQEFLALLVAYLLNLLLKVACSQLAVLEKCADCF</sequence>
<feature type="domain" description="DDT" evidence="3">
    <location>
        <begin position="36"/>
        <end position="89"/>
    </location>
</feature>
<dbReference type="InterPro" id="IPR018501">
    <property type="entry name" value="DDT_dom"/>
</dbReference>
<evidence type="ECO:0000256" key="2">
    <source>
        <dbReference type="ARBA" id="ARBA00023242"/>
    </source>
</evidence>
<name>A0AAW2XAH5_9LAMI</name>
<dbReference type="AlphaFoldDB" id="A0AAW2XAH5"/>
<proteinExistence type="predicted"/>
<reference evidence="4" key="2">
    <citation type="journal article" date="2024" name="Plant">
        <title>Genomic evolution and insights into agronomic trait innovations of Sesamum species.</title>
        <authorList>
            <person name="Miao H."/>
            <person name="Wang L."/>
            <person name="Qu L."/>
            <person name="Liu H."/>
            <person name="Sun Y."/>
            <person name="Le M."/>
            <person name="Wang Q."/>
            <person name="Wei S."/>
            <person name="Zheng Y."/>
            <person name="Lin W."/>
            <person name="Duan Y."/>
            <person name="Cao H."/>
            <person name="Xiong S."/>
            <person name="Wang X."/>
            <person name="Wei L."/>
            <person name="Li C."/>
            <person name="Ma Q."/>
            <person name="Ju M."/>
            <person name="Zhao R."/>
            <person name="Li G."/>
            <person name="Mu C."/>
            <person name="Tian Q."/>
            <person name="Mei H."/>
            <person name="Zhang T."/>
            <person name="Gao T."/>
            <person name="Zhang H."/>
        </authorList>
    </citation>
    <scope>NUCLEOTIDE SEQUENCE</scope>
    <source>
        <strain evidence="4">KEN1</strain>
    </source>
</reference>
<organism evidence="4">
    <name type="scientific">Sesamum latifolium</name>
    <dbReference type="NCBI Taxonomy" id="2727402"/>
    <lineage>
        <taxon>Eukaryota</taxon>
        <taxon>Viridiplantae</taxon>
        <taxon>Streptophyta</taxon>
        <taxon>Embryophyta</taxon>
        <taxon>Tracheophyta</taxon>
        <taxon>Spermatophyta</taxon>
        <taxon>Magnoliopsida</taxon>
        <taxon>eudicotyledons</taxon>
        <taxon>Gunneridae</taxon>
        <taxon>Pentapetalae</taxon>
        <taxon>asterids</taxon>
        <taxon>lamiids</taxon>
        <taxon>Lamiales</taxon>
        <taxon>Pedaliaceae</taxon>
        <taxon>Sesamum</taxon>
    </lineage>
</organism>
<evidence type="ECO:0000256" key="1">
    <source>
        <dbReference type="ARBA" id="ARBA00004123"/>
    </source>
</evidence>
<evidence type="ECO:0000313" key="4">
    <source>
        <dbReference type="EMBL" id="KAL0450651.1"/>
    </source>
</evidence>
<dbReference type="GO" id="GO:0005634">
    <property type="term" value="C:nucleus"/>
    <property type="evidence" value="ECO:0007669"/>
    <property type="project" value="UniProtKB-SubCell"/>
</dbReference>
<gene>
    <name evidence="4" type="ORF">Slati_1621500</name>
</gene>
<protein>
    <submittedName>
        <fullName evidence="4">Methyl-CpG-binding domain-containing protein 9</fullName>
    </submittedName>
</protein>
<reference evidence="4" key="1">
    <citation type="submission" date="2020-06" db="EMBL/GenBank/DDBJ databases">
        <authorList>
            <person name="Li T."/>
            <person name="Hu X."/>
            <person name="Zhang T."/>
            <person name="Song X."/>
            <person name="Zhang H."/>
            <person name="Dai N."/>
            <person name="Sheng W."/>
            <person name="Hou X."/>
            <person name="Wei L."/>
        </authorList>
    </citation>
    <scope>NUCLEOTIDE SEQUENCE</scope>
    <source>
        <strain evidence="4">KEN1</strain>
        <tissue evidence="4">Leaf</tissue>
    </source>
</reference>
<dbReference type="PANTHER" id="PTHR47162:SF10">
    <property type="entry name" value="METHYL-CPG-BINDING DOMAIN-CONTAINING PROTEIN 9 ISOFORM X1"/>
    <property type="match status" value="1"/>
</dbReference>
<dbReference type="Pfam" id="PF02791">
    <property type="entry name" value="DDT"/>
    <property type="match status" value="1"/>
</dbReference>
<comment type="subcellular location">
    <subcellularLocation>
        <location evidence="1">Nucleus</location>
    </subcellularLocation>
</comment>
<dbReference type="PANTHER" id="PTHR47162">
    <property type="entry name" value="OS02G0192300 PROTEIN"/>
    <property type="match status" value="1"/>
</dbReference>
<dbReference type="EMBL" id="JACGWN010000005">
    <property type="protein sequence ID" value="KAL0450651.1"/>
    <property type="molecule type" value="Genomic_DNA"/>
</dbReference>
<keyword evidence="2" id="KW-0539">Nucleus</keyword>
<accession>A0AAW2XAH5</accession>